<dbReference type="Proteomes" id="UP000429607">
    <property type="component" value="Unassembled WGS sequence"/>
</dbReference>
<organism evidence="1 2">
    <name type="scientific">Phytophthora rubi</name>
    <dbReference type="NCBI Taxonomy" id="129364"/>
    <lineage>
        <taxon>Eukaryota</taxon>
        <taxon>Sar</taxon>
        <taxon>Stramenopiles</taxon>
        <taxon>Oomycota</taxon>
        <taxon>Peronosporomycetes</taxon>
        <taxon>Peronosporales</taxon>
        <taxon>Peronosporaceae</taxon>
        <taxon>Phytophthora</taxon>
    </lineage>
</organism>
<dbReference type="AlphaFoldDB" id="A0A6A3HQE7"/>
<name>A0A6A3HQE7_9STRA</name>
<reference evidence="1 2" key="1">
    <citation type="submission" date="2018-09" db="EMBL/GenBank/DDBJ databases">
        <title>Genomic investigation of the strawberry pathogen Phytophthora fragariae indicates pathogenicity is determined by transcriptional variation in three key races.</title>
        <authorList>
            <person name="Adams T.M."/>
            <person name="Armitage A.D."/>
            <person name="Sobczyk M.K."/>
            <person name="Bates H.J."/>
            <person name="Dunwell J.M."/>
            <person name="Nellist C.F."/>
            <person name="Harrison R.J."/>
        </authorList>
    </citation>
    <scope>NUCLEOTIDE SEQUENCE [LARGE SCALE GENOMIC DNA]</scope>
    <source>
        <strain evidence="1 2">SCRP249</strain>
    </source>
</reference>
<dbReference type="EMBL" id="QXFV01004030">
    <property type="protein sequence ID" value="KAE8972180.1"/>
    <property type="molecule type" value="Genomic_DNA"/>
</dbReference>
<protein>
    <submittedName>
        <fullName evidence="1">Uncharacterized protein</fullName>
    </submittedName>
</protein>
<gene>
    <name evidence="1" type="ORF">PR001_g26684</name>
</gene>
<proteinExistence type="predicted"/>
<sequence>MTGLHVALAQVGLSLPKPTVSPTIAGGQQKYWIDSGKQRVFSAFLRKTRMQLPEFVRILREETTHDSRPNKALEIPPDTPAWSSYRYRPEWEAIIRHGVQPKWKSSFQAQSKPPKNHASAQLAINALIKQIRKGQDAGQYLVLDIELLPMLDNISCSPFGAVQKGSVPLSQDARVIHDLSSPEGSSVSDNTVDDERVVVTYDGPHDLAKRVLEVEKEFPGIAKLMSGDVAGVFHHLAIHADHVGRFAGTIPELGLLIIDLCCPFGWTLSPQHYWTGGAAISHLYAASSPKWPLQPLDGAHAFDAKTWCDDHNLIEPGIGSRLPETNLALRRAMTTILGPEAVNEEKFTAWERGGKMLGLMWDIPSLTLSMPSEKLGAFAVYLWKFGMNKTGTGNTYSTICSKLCAVRWYHRNNAGYDPGVNASHAILLRGIRRFTSPVAKQYPLSVHLLHMIYRRSEYLYIGRQHHAYALKLRDILFYDGLGHQCKPRKAQRVGITLMGAKNNQYGREEARYHDKSGDKIICPVSAARWIIKGAKAFGTAPEQPALSTGFGSGISAKYMSTVRAEIIAAPEKWFSRTAT</sequence>
<evidence type="ECO:0000313" key="2">
    <source>
        <dbReference type="Proteomes" id="UP000429607"/>
    </source>
</evidence>
<accession>A0A6A3HQE7</accession>
<evidence type="ECO:0000313" key="1">
    <source>
        <dbReference type="EMBL" id="KAE8972180.1"/>
    </source>
</evidence>
<comment type="caution">
    <text evidence="1">The sequence shown here is derived from an EMBL/GenBank/DDBJ whole genome shotgun (WGS) entry which is preliminary data.</text>
</comment>